<keyword evidence="1" id="KW-0472">Membrane</keyword>
<dbReference type="OrthoDB" id="408152at2759"/>
<organism evidence="2 3">
    <name type="scientific">Reticulomyxa filosa</name>
    <dbReference type="NCBI Taxonomy" id="46433"/>
    <lineage>
        <taxon>Eukaryota</taxon>
        <taxon>Sar</taxon>
        <taxon>Rhizaria</taxon>
        <taxon>Retaria</taxon>
        <taxon>Foraminifera</taxon>
        <taxon>Monothalamids</taxon>
        <taxon>Reticulomyxidae</taxon>
        <taxon>Reticulomyxa</taxon>
    </lineage>
</organism>
<keyword evidence="3" id="KW-1185">Reference proteome</keyword>
<evidence type="ECO:0000313" key="2">
    <source>
        <dbReference type="EMBL" id="ETO36168.1"/>
    </source>
</evidence>
<dbReference type="PANTHER" id="PTHR36978">
    <property type="entry name" value="P-LOOP CONTAINING NUCLEOTIDE TRIPHOSPHATE HYDROLASE"/>
    <property type="match status" value="1"/>
</dbReference>
<name>X6PDI4_RETFI</name>
<sequence>MVKEKQKPKEICNRKWVVFIVFSIVFISLLNQMLIIATLNETDIMDEERRFLGDSLKKEEWIKLVSVNYANKSWGHFPLRVSESRSALTYGYDEALIDEEIVRKLDTFIPKTQEQEVLPQGNRQCKHQGKVFGIGLMKTGTTTLVKALELMGYGCYRDSCLHLGLWKYVQDASMVWKSINDITMDIFQHDELIGKFRNTSLRAQAFGDSPWCFLFVIFDKWYPNSKFILTIRDSPAQIAQSHLNYLKRHRKMYAIKGLAEKDFLMLVARRYELHNQFVIDYFKSQNRSNDLLILNFNDQQLKNISEHMNRSSIPQQPYYPQWKPLIEFLGCTTAIARRPFPHLNRGRKYKMIPQNILSEPGNRSISSKFVFEPVPMITNQSLDWRERFGVNQLKWASPYVFIDNITSLLHIELMIAPEIAQLLQKYFG</sequence>
<dbReference type="AlphaFoldDB" id="X6PDI4"/>
<proteinExistence type="predicted"/>
<keyword evidence="1" id="KW-0812">Transmembrane</keyword>
<reference evidence="2 3" key="1">
    <citation type="journal article" date="2013" name="Curr. Biol.">
        <title>The Genome of the Foraminiferan Reticulomyxa filosa.</title>
        <authorList>
            <person name="Glockner G."/>
            <person name="Hulsmann N."/>
            <person name="Schleicher M."/>
            <person name="Noegel A.A."/>
            <person name="Eichinger L."/>
            <person name="Gallinger C."/>
            <person name="Pawlowski J."/>
            <person name="Sierra R."/>
            <person name="Euteneuer U."/>
            <person name="Pillet L."/>
            <person name="Moustafa A."/>
            <person name="Platzer M."/>
            <person name="Groth M."/>
            <person name="Szafranski K."/>
            <person name="Schliwa M."/>
        </authorList>
    </citation>
    <scope>NUCLEOTIDE SEQUENCE [LARGE SCALE GENOMIC DNA]</scope>
</reference>
<gene>
    <name evidence="2" type="ORF">RFI_00895</name>
</gene>
<evidence type="ECO:0000256" key="1">
    <source>
        <dbReference type="SAM" id="Phobius"/>
    </source>
</evidence>
<comment type="caution">
    <text evidence="2">The sequence shown here is derived from an EMBL/GenBank/DDBJ whole genome shotgun (WGS) entry which is preliminary data.</text>
</comment>
<dbReference type="Pfam" id="PF17784">
    <property type="entry name" value="Sulfotransfer_4"/>
    <property type="match status" value="1"/>
</dbReference>
<dbReference type="InterPro" id="IPR040632">
    <property type="entry name" value="Sulfotransfer_4"/>
</dbReference>
<dbReference type="EMBL" id="ASPP01000941">
    <property type="protein sequence ID" value="ETO36168.1"/>
    <property type="molecule type" value="Genomic_DNA"/>
</dbReference>
<dbReference type="SUPFAM" id="SSF52540">
    <property type="entry name" value="P-loop containing nucleoside triphosphate hydrolases"/>
    <property type="match status" value="1"/>
</dbReference>
<keyword evidence="1" id="KW-1133">Transmembrane helix</keyword>
<dbReference type="InterPro" id="IPR027417">
    <property type="entry name" value="P-loop_NTPase"/>
</dbReference>
<dbReference type="Proteomes" id="UP000023152">
    <property type="component" value="Unassembled WGS sequence"/>
</dbReference>
<accession>X6PDI4</accession>
<evidence type="ECO:0000313" key="3">
    <source>
        <dbReference type="Proteomes" id="UP000023152"/>
    </source>
</evidence>
<dbReference type="Gene3D" id="3.40.50.300">
    <property type="entry name" value="P-loop containing nucleotide triphosphate hydrolases"/>
    <property type="match status" value="1"/>
</dbReference>
<feature type="transmembrane region" description="Helical" evidence="1">
    <location>
        <begin position="16"/>
        <end position="39"/>
    </location>
</feature>
<protein>
    <submittedName>
        <fullName evidence="2">NAD dependent epimerase/dehydratase</fullName>
    </submittedName>
</protein>
<dbReference type="PANTHER" id="PTHR36978:SF4">
    <property type="entry name" value="P-LOOP CONTAINING NUCLEOSIDE TRIPHOSPHATE HYDROLASE PROTEIN"/>
    <property type="match status" value="1"/>
</dbReference>